<proteinExistence type="predicted"/>
<keyword evidence="1" id="KW-0472">Membrane</keyword>
<organism evidence="2 3">
    <name type="scientific">Oceanobacillus luteolus</name>
    <dbReference type="NCBI Taxonomy" id="1274358"/>
    <lineage>
        <taxon>Bacteria</taxon>
        <taxon>Bacillati</taxon>
        <taxon>Bacillota</taxon>
        <taxon>Bacilli</taxon>
        <taxon>Bacillales</taxon>
        <taxon>Bacillaceae</taxon>
        <taxon>Oceanobacillus</taxon>
    </lineage>
</organism>
<comment type="caution">
    <text evidence="2">The sequence shown here is derived from an EMBL/GenBank/DDBJ whole genome shotgun (WGS) entry which is preliminary data.</text>
</comment>
<feature type="transmembrane region" description="Helical" evidence="1">
    <location>
        <begin position="125"/>
        <end position="147"/>
    </location>
</feature>
<reference evidence="3" key="1">
    <citation type="journal article" date="2019" name="Int. J. Syst. Evol. Microbiol.">
        <title>The Global Catalogue of Microorganisms (GCM) 10K type strain sequencing project: providing services to taxonomists for standard genome sequencing and annotation.</title>
        <authorList>
            <consortium name="The Broad Institute Genomics Platform"/>
            <consortium name="The Broad Institute Genome Sequencing Center for Infectious Disease"/>
            <person name="Wu L."/>
            <person name="Ma J."/>
        </authorList>
    </citation>
    <scope>NUCLEOTIDE SEQUENCE [LARGE SCALE GENOMIC DNA]</scope>
    <source>
        <strain evidence="3">CGMCC 1.12376</strain>
    </source>
</reference>
<feature type="transmembrane region" description="Helical" evidence="1">
    <location>
        <begin position="94"/>
        <end position="113"/>
    </location>
</feature>
<dbReference type="Pfam" id="PF13789">
    <property type="entry name" value="DUF4181"/>
    <property type="match status" value="1"/>
</dbReference>
<evidence type="ECO:0000256" key="1">
    <source>
        <dbReference type="SAM" id="Phobius"/>
    </source>
</evidence>
<feature type="transmembrane region" description="Helical" evidence="1">
    <location>
        <begin position="66"/>
        <end position="82"/>
    </location>
</feature>
<keyword evidence="1" id="KW-1133">Transmembrane helix</keyword>
<keyword evidence="1" id="KW-0812">Transmembrane</keyword>
<keyword evidence="3" id="KW-1185">Reference proteome</keyword>
<dbReference type="InterPro" id="IPR025441">
    <property type="entry name" value="DUF4181"/>
</dbReference>
<protein>
    <submittedName>
        <fullName evidence="2">DUF4181 domain-containing protein</fullName>
    </submittedName>
</protein>
<dbReference type="RefSeq" id="WP_379596079.1">
    <property type="nucleotide sequence ID" value="NZ_JAMBON010000012.1"/>
</dbReference>
<feature type="transmembrane region" description="Helical" evidence="1">
    <location>
        <begin position="12"/>
        <end position="34"/>
    </location>
</feature>
<sequence>MSTAPYGVKSTFWLQLFILLATFAVLIFLIYFLLRKLFRIEREEDKYYASTFMNPFHKKLDRTTRVVFMVLMFIGYVINVSRLPEEPLWYWQPWYFLFVMIFTTECLRVFMQWKHVANRKIYRLTLTRLVCLGLLTTAFFVAIQLGML</sequence>
<evidence type="ECO:0000313" key="2">
    <source>
        <dbReference type="EMBL" id="MFD1606760.1"/>
    </source>
</evidence>
<gene>
    <name evidence="2" type="ORF">ACFSBH_03660</name>
</gene>
<dbReference type="EMBL" id="JBHUDE010000011">
    <property type="protein sequence ID" value="MFD1606760.1"/>
    <property type="molecule type" value="Genomic_DNA"/>
</dbReference>
<accession>A0ABW4HN71</accession>
<dbReference type="Proteomes" id="UP001597221">
    <property type="component" value="Unassembled WGS sequence"/>
</dbReference>
<name>A0ABW4HN71_9BACI</name>
<evidence type="ECO:0000313" key="3">
    <source>
        <dbReference type="Proteomes" id="UP001597221"/>
    </source>
</evidence>